<gene>
    <name evidence="3" type="ORF">DJ533_06685</name>
</gene>
<dbReference type="SMART" id="SM01324">
    <property type="entry name" value="YARHG"/>
    <property type="match status" value="1"/>
</dbReference>
<dbReference type="Gene3D" id="1.20.58.1690">
    <property type="match status" value="1"/>
</dbReference>
<feature type="chain" id="PRO_5015465901" evidence="1">
    <location>
        <begin position="22"/>
        <end position="222"/>
    </location>
</feature>
<dbReference type="STRING" id="1871111.GCA_001704615_02855"/>
<dbReference type="OrthoDB" id="105971at2"/>
<evidence type="ECO:0000259" key="2">
    <source>
        <dbReference type="SMART" id="SM01324"/>
    </source>
</evidence>
<keyword evidence="1" id="KW-0732">Signal</keyword>
<name>A0A2S2FBD2_9GAMM</name>
<reference evidence="3" key="1">
    <citation type="submission" date="2019-08" db="EMBL/GenBank/DDBJ databases">
        <title>The complete genome of Acinetobacter defluvii strain WCHAD010030.</title>
        <authorList>
            <person name="Hu Y."/>
            <person name="Qin J."/>
            <person name="Feng Y."/>
            <person name="Zong Z."/>
        </authorList>
    </citation>
    <scope>NUCLEOTIDE SEQUENCE</scope>
    <source>
        <strain evidence="3">WCHA30</strain>
    </source>
</reference>
<feature type="domain" description="YARHG" evidence="2">
    <location>
        <begin position="132"/>
        <end position="213"/>
    </location>
</feature>
<dbReference type="KEGG" id="adv:DJ533_06685"/>
<dbReference type="AlphaFoldDB" id="A0A2S2FBD2"/>
<keyword evidence="4" id="KW-1185">Reference proteome</keyword>
<dbReference type="EMBL" id="CP029397">
    <property type="protein sequence ID" value="AWL28277.1"/>
    <property type="molecule type" value="Genomic_DNA"/>
</dbReference>
<evidence type="ECO:0000256" key="1">
    <source>
        <dbReference type="SAM" id="SignalP"/>
    </source>
</evidence>
<dbReference type="Proteomes" id="UP000245977">
    <property type="component" value="Chromosome"/>
</dbReference>
<accession>A0A2S2FBD2</accession>
<dbReference type="RefSeq" id="WP_065993623.1">
    <property type="nucleotide sequence ID" value="NZ_CP029397.2"/>
</dbReference>
<proteinExistence type="predicted"/>
<evidence type="ECO:0000313" key="3">
    <source>
        <dbReference type="EMBL" id="AWL28277.1"/>
    </source>
</evidence>
<organism evidence="3 4">
    <name type="scientific">Acinetobacter defluvii</name>
    <dbReference type="NCBI Taxonomy" id="1871111"/>
    <lineage>
        <taxon>Bacteria</taxon>
        <taxon>Pseudomonadati</taxon>
        <taxon>Pseudomonadota</taxon>
        <taxon>Gammaproteobacteria</taxon>
        <taxon>Moraxellales</taxon>
        <taxon>Moraxellaceae</taxon>
        <taxon>Acinetobacter</taxon>
    </lineage>
</organism>
<dbReference type="InterPro" id="IPR038434">
    <property type="entry name" value="YARHG_sf"/>
</dbReference>
<dbReference type="Pfam" id="PF13308">
    <property type="entry name" value="YARHG"/>
    <property type="match status" value="1"/>
</dbReference>
<protein>
    <submittedName>
        <fullName evidence="3">YARHG domain-containing protein</fullName>
    </submittedName>
</protein>
<sequence>MKKTYFALLGLNVLLIQSSFAFDLQQLKTSWTGVYDGQKIGVFIQSIDRNQIKGYSILGKNKQDFSGKVQVTSQGYKITVVESGAKTSSGTFTFQVSQNQPRLLQSSWESASGKVKPKYFDLKPQQCRYAKNQGSFAEASNRLLKDDDLQLPPDELDYMRNSIYARHGYSFANKEVASLFSDADWYMPCSTNVEKQLTQIEKTNIQRIQKVRPYMAKMEWAR</sequence>
<dbReference type="InterPro" id="IPR025582">
    <property type="entry name" value="YARHG_dom"/>
</dbReference>
<feature type="signal peptide" evidence="1">
    <location>
        <begin position="1"/>
        <end position="21"/>
    </location>
</feature>
<evidence type="ECO:0000313" key="4">
    <source>
        <dbReference type="Proteomes" id="UP000245977"/>
    </source>
</evidence>